<evidence type="ECO:0000256" key="1">
    <source>
        <dbReference type="SAM" id="SignalP"/>
    </source>
</evidence>
<dbReference type="GO" id="GO:0016158">
    <property type="term" value="F:inositol hexakisphosphate 3-phosphatase activity"/>
    <property type="evidence" value="ECO:0007669"/>
    <property type="project" value="InterPro"/>
</dbReference>
<keyword evidence="4" id="KW-1185">Reference proteome</keyword>
<evidence type="ECO:0000313" key="3">
    <source>
        <dbReference type="EMBL" id="SCW40058.1"/>
    </source>
</evidence>
<dbReference type="PROSITE" id="PS51257">
    <property type="entry name" value="PROKAR_LIPOPROTEIN"/>
    <property type="match status" value="1"/>
</dbReference>
<sequence>MMNFRTFYNRFMTTNLAFISVACLSSCAPLHSELISDSKLMPHGTGTPVMAAAETQAVATKALDSADDPEVWVDARDSRRALIYATDKKAGLYVYDLAGKQVQFLPVGPMNNVDLRSGLAIDGLPETVIAASDRVKGGAALFRLDLATLQTTFWGFVPMPTSEAYGFCMGVTRDNQLTFVMVGKDGDVTQSVITTENGQPQARIVRRFAVGTQSEGCVVDDATGRLYIAEENVALWQYGLDPASGTARTAVETLPSQKLVADIEGLTLLREGAHTFLIASSQGDSAFAVWRVEGETPAYQGRFSVYAGNGIDAVTGTDGVAALGGQVGPYGKGVVVMQDDSDTDGETPATARQRQNFKIVDWNEIVKALKMQ</sequence>
<dbReference type="InterPro" id="IPR003431">
    <property type="entry name" value="B-propeller_Phytase"/>
</dbReference>
<organism evidence="3 4">
    <name type="scientific">Asticcacaulis taihuensis</name>
    <dbReference type="NCBI Taxonomy" id="260084"/>
    <lineage>
        <taxon>Bacteria</taxon>
        <taxon>Pseudomonadati</taxon>
        <taxon>Pseudomonadota</taxon>
        <taxon>Alphaproteobacteria</taxon>
        <taxon>Caulobacterales</taxon>
        <taxon>Caulobacteraceae</taxon>
        <taxon>Asticcacaulis</taxon>
    </lineage>
</organism>
<feature type="signal peptide" evidence="1">
    <location>
        <begin position="1"/>
        <end position="28"/>
    </location>
</feature>
<accession>A0A1G4Q6S8</accession>
<feature type="domain" description="BPP" evidence="2">
    <location>
        <begin position="39"/>
        <end position="369"/>
    </location>
</feature>
<dbReference type="AlphaFoldDB" id="A0A1G4Q6S8"/>
<dbReference type="PROSITE" id="PS51662">
    <property type="entry name" value="BP_PHYTASE"/>
    <property type="match status" value="1"/>
</dbReference>
<dbReference type="Proteomes" id="UP000199150">
    <property type="component" value="Unassembled WGS sequence"/>
</dbReference>
<dbReference type="Gene3D" id="2.120.10.30">
    <property type="entry name" value="TolB, C-terminal domain"/>
    <property type="match status" value="1"/>
</dbReference>
<gene>
    <name evidence="3" type="ORF">SAMN02927928_0948</name>
</gene>
<evidence type="ECO:0000259" key="2">
    <source>
        <dbReference type="PROSITE" id="PS51662"/>
    </source>
</evidence>
<reference evidence="4" key="1">
    <citation type="submission" date="2016-10" db="EMBL/GenBank/DDBJ databases">
        <authorList>
            <person name="Varghese N."/>
            <person name="Submissions S."/>
        </authorList>
    </citation>
    <scope>NUCLEOTIDE SEQUENCE [LARGE SCALE GENOMIC DNA]</scope>
    <source>
        <strain evidence="4">CGMCC 1.3431</strain>
    </source>
</reference>
<dbReference type="STRING" id="260084.SAMN02927928_0948"/>
<dbReference type="InterPro" id="IPR011042">
    <property type="entry name" value="6-blade_b-propeller_TolB-like"/>
</dbReference>
<dbReference type="EMBL" id="FMTS01000001">
    <property type="protein sequence ID" value="SCW40058.1"/>
    <property type="molecule type" value="Genomic_DNA"/>
</dbReference>
<feature type="chain" id="PRO_5011648616" evidence="1">
    <location>
        <begin position="29"/>
        <end position="372"/>
    </location>
</feature>
<dbReference type="SUPFAM" id="SSF50956">
    <property type="entry name" value="Thermostable phytase (3-phytase)"/>
    <property type="match status" value="1"/>
</dbReference>
<evidence type="ECO:0000313" key="4">
    <source>
        <dbReference type="Proteomes" id="UP000199150"/>
    </source>
</evidence>
<keyword evidence="1" id="KW-0732">Signal</keyword>
<name>A0A1G4Q6S8_9CAUL</name>
<proteinExistence type="predicted"/>
<dbReference type="Pfam" id="PF02333">
    <property type="entry name" value="Phytase"/>
    <property type="match status" value="1"/>
</dbReference>
<protein>
    <submittedName>
        <fullName evidence="3">3-phytase</fullName>
    </submittedName>
</protein>